<evidence type="ECO:0000256" key="2">
    <source>
        <dbReference type="ARBA" id="ARBA00022670"/>
    </source>
</evidence>
<comment type="similarity">
    <text evidence="1">Belongs to the peptidase C48 family.</text>
</comment>
<evidence type="ECO:0000256" key="1">
    <source>
        <dbReference type="ARBA" id="ARBA00005234"/>
    </source>
</evidence>
<dbReference type="PANTHER" id="PTHR46468:SF1">
    <property type="entry name" value="SENTRIN-SPECIFIC PROTEASE 8"/>
    <property type="match status" value="1"/>
</dbReference>
<dbReference type="Proteomes" id="UP000544331">
    <property type="component" value="Unassembled WGS sequence"/>
</dbReference>
<evidence type="ECO:0000256" key="5">
    <source>
        <dbReference type="SAM" id="Coils"/>
    </source>
</evidence>
<feature type="coiled-coil region" evidence="5">
    <location>
        <begin position="543"/>
        <end position="570"/>
    </location>
</feature>
<dbReference type="Pfam" id="PF02902">
    <property type="entry name" value="Peptidase_C48"/>
    <property type="match status" value="1"/>
</dbReference>
<keyword evidence="9" id="KW-1185">Reference proteome</keyword>
<evidence type="ECO:0000256" key="6">
    <source>
        <dbReference type="SAM" id="MobiDB-lite"/>
    </source>
</evidence>
<dbReference type="GO" id="GO:0008234">
    <property type="term" value="F:cysteine-type peptidase activity"/>
    <property type="evidence" value="ECO:0007669"/>
    <property type="project" value="UniProtKB-KW"/>
</dbReference>
<reference evidence="8 9" key="1">
    <citation type="submission" date="2020-05" db="EMBL/GenBank/DDBJ databases">
        <title>Identification and distribution of gene clusters putatively required for synthesis of sphingolipid metabolism inhibitors in phylogenetically diverse species of the filamentous fungus Fusarium.</title>
        <authorList>
            <person name="Kim H.-S."/>
            <person name="Busman M."/>
            <person name="Brown D.W."/>
            <person name="Divon H."/>
            <person name="Uhlig S."/>
            <person name="Proctor R.H."/>
        </authorList>
    </citation>
    <scope>NUCLEOTIDE SEQUENCE [LARGE SCALE GENOMIC DNA]</scope>
    <source>
        <strain evidence="8 9">NRRL 66235</strain>
    </source>
</reference>
<feature type="compositionally biased region" description="Acidic residues" evidence="6">
    <location>
        <begin position="186"/>
        <end position="212"/>
    </location>
</feature>
<dbReference type="AlphaFoldDB" id="A0A8H5XSQ0"/>
<dbReference type="GO" id="GO:0006508">
    <property type="term" value="P:proteolysis"/>
    <property type="evidence" value="ECO:0007669"/>
    <property type="project" value="UniProtKB-KW"/>
</dbReference>
<feature type="compositionally biased region" description="Basic and acidic residues" evidence="6">
    <location>
        <begin position="213"/>
        <end position="226"/>
    </location>
</feature>
<sequence length="678" mass="75262">MAPVTRRAMPAPAPDEKAHVKTFIGRVVDDSPEAKTNVTAAHIVERNLQRLPSPERREVLDGLVKEAPKLKGIQNEVRGHQASLRRATRRDEQLAYLDKTWGGRQNWANPTFMPRVTNVSISTTAPLTTITRLAVKHGLTLPDLWQPGGELHDAAFAYGEQILTKDKAGAALRAFKLRIGKLGGPEVDDACDDARDDETEYPQSESESEADSQEDRTAKRLKHTVERSPSVEIGRRARIPSIDHRDELFSPEQEIHRDDDCYVALADDVSSPPPRLSISPIHRDQSYPSSILDDDTPVDEQVPSQTTSQRAQQQLQDPSAQLTDDVLNLLLQYITRTSRTPGAKVLDPLYIQVDNQESHQPPAGFARVSESNEVIYIPLHHKRQGGHWSLAVLRPKQACIEHYDSLHSRQRESRIQICFESMLDVGSLRLSRMACPQQQDSVNCGVFVVCFLGFLLNKLRFPTSLDPSVTRQKLLDMVLDPQHESGTLTPRNVTFRKGQHQLAASTAQKPMVDLGVQVPETAPMPSGHPTATKHSSPQTVRSIPQVRERIAQLENDINALSARLDPLIQRDAVFNTVPRALAQMEEALNKAQRFGAPGSFWRSEEEASRANSLLVAYRAVEDLAGCDAQSSADEIAALQAQLDSARAELREARQAFKELANASLAASLSLVQESRRGE</sequence>
<dbReference type="GO" id="GO:0000338">
    <property type="term" value="P:protein deneddylation"/>
    <property type="evidence" value="ECO:0007669"/>
    <property type="project" value="TreeGrafter"/>
</dbReference>
<dbReference type="PANTHER" id="PTHR46468">
    <property type="entry name" value="SENTRIN-SPECIFIC PROTEASE 8"/>
    <property type="match status" value="1"/>
</dbReference>
<feature type="region of interest" description="Disordered" evidence="6">
    <location>
        <begin position="186"/>
        <end position="238"/>
    </location>
</feature>
<dbReference type="EMBL" id="JAAOAN010000837">
    <property type="protein sequence ID" value="KAF5699202.1"/>
    <property type="molecule type" value="Genomic_DNA"/>
</dbReference>
<feature type="domain" description="Ubiquitin-like protease family profile" evidence="7">
    <location>
        <begin position="305"/>
        <end position="455"/>
    </location>
</feature>
<proteinExistence type="inferred from homology"/>
<feature type="coiled-coil region" evidence="5">
    <location>
        <begin position="628"/>
        <end position="662"/>
    </location>
</feature>
<gene>
    <name evidence="8" type="ORF">FMUND_14861</name>
</gene>
<evidence type="ECO:0000313" key="8">
    <source>
        <dbReference type="EMBL" id="KAF5699202.1"/>
    </source>
</evidence>
<accession>A0A8H5XSQ0</accession>
<dbReference type="Gene3D" id="3.40.395.10">
    <property type="entry name" value="Adenoviral Proteinase, Chain A"/>
    <property type="match status" value="1"/>
</dbReference>
<feature type="region of interest" description="Disordered" evidence="6">
    <location>
        <begin position="521"/>
        <end position="540"/>
    </location>
</feature>
<dbReference type="PROSITE" id="PS50600">
    <property type="entry name" value="ULP_PROTEASE"/>
    <property type="match status" value="1"/>
</dbReference>
<dbReference type="InterPro" id="IPR044613">
    <property type="entry name" value="Nep1/2-like"/>
</dbReference>
<feature type="region of interest" description="Disordered" evidence="6">
    <location>
        <begin position="265"/>
        <end position="319"/>
    </location>
</feature>
<protein>
    <submittedName>
        <fullName evidence="8">Sentrin sumo-specific</fullName>
    </submittedName>
</protein>
<evidence type="ECO:0000256" key="3">
    <source>
        <dbReference type="ARBA" id="ARBA00022801"/>
    </source>
</evidence>
<keyword evidence="4" id="KW-0788">Thiol protease</keyword>
<evidence type="ECO:0000313" key="9">
    <source>
        <dbReference type="Proteomes" id="UP000544331"/>
    </source>
</evidence>
<evidence type="ECO:0000256" key="4">
    <source>
        <dbReference type="ARBA" id="ARBA00022807"/>
    </source>
</evidence>
<dbReference type="OrthoDB" id="5071693at2759"/>
<dbReference type="SUPFAM" id="SSF54001">
    <property type="entry name" value="Cysteine proteinases"/>
    <property type="match status" value="1"/>
</dbReference>
<name>A0A8H5XSQ0_9HYPO</name>
<keyword evidence="3" id="KW-0378">Hydrolase</keyword>
<comment type="caution">
    <text evidence="8">The sequence shown here is derived from an EMBL/GenBank/DDBJ whole genome shotgun (WGS) entry which is preliminary data.</text>
</comment>
<evidence type="ECO:0000259" key="7">
    <source>
        <dbReference type="PROSITE" id="PS50600"/>
    </source>
</evidence>
<dbReference type="InterPro" id="IPR038765">
    <property type="entry name" value="Papain-like_cys_pep_sf"/>
</dbReference>
<organism evidence="8 9">
    <name type="scientific">Fusarium mundagurra</name>
    <dbReference type="NCBI Taxonomy" id="1567541"/>
    <lineage>
        <taxon>Eukaryota</taxon>
        <taxon>Fungi</taxon>
        <taxon>Dikarya</taxon>
        <taxon>Ascomycota</taxon>
        <taxon>Pezizomycotina</taxon>
        <taxon>Sordariomycetes</taxon>
        <taxon>Hypocreomycetidae</taxon>
        <taxon>Hypocreales</taxon>
        <taxon>Nectriaceae</taxon>
        <taxon>Fusarium</taxon>
        <taxon>Fusarium fujikuroi species complex</taxon>
    </lineage>
</organism>
<feature type="compositionally biased region" description="Low complexity" evidence="6">
    <location>
        <begin position="304"/>
        <end position="316"/>
    </location>
</feature>
<dbReference type="InterPro" id="IPR003653">
    <property type="entry name" value="Peptidase_C48_C"/>
</dbReference>
<keyword evidence="2" id="KW-0645">Protease</keyword>
<keyword evidence="5" id="KW-0175">Coiled coil</keyword>
<dbReference type="GO" id="GO:0019784">
    <property type="term" value="F:deNEDDylase activity"/>
    <property type="evidence" value="ECO:0007669"/>
    <property type="project" value="InterPro"/>
</dbReference>